<dbReference type="Proteomes" id="UP001589647">
    <property type="component" value="Unassembled WGS sequence"/>
</dbReference>
<protein>
    <submittedName>
        <fullName evidence="2">Uncharacterized protein</fullName>
    </submittedName>
</protein>
<feature type="transmembrane region" description="Helical" evidence="1">
    <location>
        <begin position="95"/>
        <end position="116"/>
    </location>
</feature>
<gene>
    <name evidence="2" type="ORF">ACFFV7_26540</name>
</gene>
<keyword evidence="1" id="KW-0812">Transmembrane</keyword>
<proteinExistence type="predicted"/>
<evidence type="ECO:0000313" key="2">
    <source>
        <dbReference type="EMBL" id="MFB9204779.1"/>
    </source>
</evidence>
<organism evidence="2 3">
    <name type="scientific">Nonomuraea spiralis</name>
    <dbReference type="NCBI Taxonomy" id="46182"/>
    <lineage>
        <taxon>Bacteria</taxon>
        <taxon>Bacillati</taxon>
        <taxon>Actinomycetota</taxon>
        <taxon>Actinomycetes</taxon>
        <taxon>Streptosporangiales</taxon>
        <taxon>Streptosporangiaceae</taxon>
        <taxon>Nonomuraea</taxon>
    </lineage>
</organism>
<keyword evidence="1" id="KW-1133">Transmembrane helix</keyword>
<comment type="caution">
    <text evidence="2">The sequence shown here is derived from an EMBL/GenBank/DDBJ whole genome shotgun (WGS) entry which is preliminary data.</text>
</comment>
<feature type="transmembrane region" description="Helical" evidence="1">
    <location>
        <begin position="24"/>
        <end position="44"/>
    </location>
</feature>
<keyword evidence="1" id="KW-0472">Membrane</keyword>
<reference evidence="2 3" key="1">
    <citation type="submission" date="2024-09" db="EMBL/GenBank/DDBJ databases">
        <authorList>
            <person name="Sun Q."/>
            <person name="Mori K."/>
        </authorList>
    </citation>
    <scope>NUCLEOTIDE SEQUENCE [LARGE SCALE GENOMIC DNA]</scope>
    <source>
        <strain evidence="2 3">CCM 3426</strain>
    </source>
</reference>
<dbReference type="EMBL" id="JBHMEI010000020">
    <property type="protein sequence ID" value="MFB9204779.1"/>
    <property type="molecule type" value="Genomic_DNA"/>
</dbReference>
<evidence type="ECO:0000313" key="3">
    <source>
        <dbReference type="Proteomes" id="UP001589647"/>
    </source>
</evidence>
<name>A0ABV5ILZ8_9ACTN</name>
<accession>A0ABV5ILZ8</accession>
<sequence>MALTPTAVAISRGTVFPAFPAPAIPAPVVFGSTAGMAILWWRAYATATVLSPLQRRRTLLLEWRGGLWGIVLAVLTARLLPGLDPLAGWAAANAWWVAGLCVAAPLVITAVSVDVVPLRLVPTGFLRYLVDRGTFAFYLAMLTGSGDLAGFAAWIVGYNLLHELLLLRPDNDWTPRGLDAHRFFDAPPVMRQRIVDQWLDDAVRRPARRGKAPDLAFVYSLCSEVAPATAARQDAAVAAVHLTPPRLGNDPMAWHDRALRLVELAEAEIPSPGERQRRSLNLARARCASARGDIGMTRGFVDEALEGYEEATTRWRASGLHNVRAEFLAALALGAVPSPLATTPMPPEKILPRLLPLIEEPALVPLTRRWVLLGAAVCHLMLRQHDEAVVLHEKARALGSARRGRRRLTAERRAAGVIVSSRSADRRWDAVMAASWHSASGLLRFAQTIAAADEPLPVTNLSSWSHDGSRGLIRAAAELWVRGDHDTAGTMLEQAADALEADRLPAMAAQVLLQLGIAQRAVDPSRAYRNLRRAMEIREALRGGLLGADLRMLFGGGSEDLYVELVRLLNEAEFFPGGSWPPHPARTAFELVEQARARSMLELLGTALDPPAGPSYARLTAAEGELLAEWSRVEESGDTARMRSVRDRLGDVWRRLAEAGPEGAEYAQLRRGEPAGYDDIRRLLAAPGGETATPPGPVHA</sequence>
<feature type="transmembrane region" description="Helical" evidence="1">
    <location>
        <begin position="137"/>
        <end position="161"/>
    </location>
</feature>
<evidence type="ECO:0000256" key="1">
    <source>
        <dbReference type="SAM" id="Phobius"/>
    </source>
</evidence>
<dbReference type="RefSeq" id="WP_189650318.1">
    <property type="nucleotide sequence ID" value="NZ_BMRC01000013.1"/>
</dbReference>
<feature type="transmembrane region" description="Helical" evidence="1">
    <location>
        <begin position="65"/>
        <end position="83"/>
    </location>
</feature>
<keyword evidence="3" id="KW-1185">Reference proteome</keyword>